<dbReference type="OrthoDB" id="5244321at2"/>
<keyword evidence="1" id="KW-1133">Transmembrane helix</keyword>
<protein>
    <submittedName>
        <fullName evidence="2">DUF1269 domain-containing protein</fullName>
    </submittedName>
</protein>
<dbReference type="EMBL" id="SDWW01000026">
    <property type="protein sequence ID" value="RYV50799.1"/>
    <property type="molecule type" value="Genomic_DNA"/>
</dbReference>
<dbReference type="RefSeq" id="WP_130102858.1">
    <property type="nucleotide sequence ID" value="NZ_SDWW01000026.1"/>
</dbReference>
<keyword evidence="3" id="KW-1185">Reference proteome</keyword>
<comment type="caution">
    <text evidence="2">The sequence shown here is derived from an EMBL/GenBank/DDBJ whole genome shotgun (WGS) entry which is preliminary data.</text>
</comment>
<accession>A0A4Q5MYP4</accession>
<keyword evidence="1" id="KW-0472">Membrane</keyword>
<evidence type="ECO:0000256" key="1">
    <source>
        <dbReference type="SAM" id="Phobius"/>
    </source>
</evidence>
<reference evidence="2 3" key="1">
    <citation type="submission" date="2019-01" db="EMBL/GenBank/DDBJ databases">
        <title>Novel species of Cellulomonas.</title>
        <authorList>
            <person name="Liu Q."/>
            <person name="Xin Y.-H."/>
        </authorList>
    </citation>
    <scope>NUCLEOTIDE SEQUENCE [LARGE SCALE GENOMIC DNA]</scope>
    <source>
        <strain evidence="2 3">HLT2-17</strain>
    </source>
</reference>
<organism evidence="2 3">
    <name type="scientific">Pengzhenrongella frigida</name>
    <dbReference type="NCBI Taxonomy" id="1259133"/>
    <lineage>
        <taxon>Bacteria</taxon>
        <taxon>Bacillati</taxon>
        <taxon>Actinomycetota</taxon>
        <taxon>Actinomycetes</taxon>
        <taxon>Micrococcales</taxon>
        <taxon>Pengzhenrongella</taxon>
    </lineage>
</organism>
<feature type="transmembrane region" description="Helical" evidence="1">
    <location>
        <begin position="64"/>
        <end position="90"/>
    </location>
</feature>
<dbReference type="Proteomes" id="UP000293764">
    <property type="component" value="Unassembled WGS sequence"/>
</dbReference>
<proteinExistence type="predicted"/>
<evidence type="ECO:0000313" key="3">
    <source>
        <dbReference type="Proteomes" id="UP000293764"/>
    </source>
</evidence>
<gene>
    <name evidence="2" type="ORF">EUA98_11650</name>
</gene>
<dbReference type="InterPro" id="IPR009200">
    <property type="entry name" value="DUF1269_membrane"/>
</dbReference>
<dbReference type="Pfam" id="PF06897">
    <property type="entry name" value="DUF1269"/>
    <property type="match status" value="1"/>
</dbReference>
<sequence length="164" mass="16934">MSELIVIGYDDQQTATSAYNEVIGLQKDFVVQLTGLALVQVDSAGKTHVETPTKIVGVSAASGALWGMIIGLLFLVPFVGLALGGAMGALMGKLGKSGVNDEFRSQVKSLLKPGGAAVVVMASKITEDKFADAMSKYGGTLLKTSLSESDEKELAHELSEGAGA</sequence>
<dbReference type="AlphaFoldDB" id="A0A4Q5MYP4"/>
<name>A0A4Q5MYP4_9MICO</name>
<keyword evidence="1" id="KW-0812">Transmembrane</keyword>
<evidence type="ECO:0000313" key="2">
    <source>
        <dbReference type="EMBL" id="RYV50799.1"/>
    </source>
</evidence>